<feature type="transmembrane region" description="Helical" evidence="1">
    <location>
        <begin position="45"/>
        <end position="63"/>
    </location>
</feature>
<reference evidence="2 3" key="1">
    <citation type="submission" date="2019-02" db="EMBL/GenBank/DDBJ databases">
        <title>Polymorphobacter sp. isolated from the lake at the Tibet of China.</title>
        <authorList>
            <person name="Li A."/>
        </authorList>
    </citation>
    <scope>NUCLEOTIDE SEQUENCE [LARGE SCALE GENOMIC DNA]</scope>
    <source>
        <strain evidence="2 3">DJ1R-1</strain>
    </source>
</reference>
<dbReference type="AlphaFoldDB" id="A0A4Y9EN57"/>
<keyword evidence="1" id="KW-0812">Transmembrane</keyword>
<keyword evidence="3" id="KW-1185">Reference proteome</keyword>
<keyword evidence="1" id="KW-1133">Transmembrane helix</keyword>
<dbReference type="Proteomes" id="UP000297737">
    <property type="component" value="Unassembled WGS sequence"/>
</dbReference>
<protein>
    <submittedName>
        <fullName evidence="2">Uncharacterized protein</fullName>
    </submittedName>
</protein>
<name>A0A4Y9EN57_9SPHN</name>
<gene>
    <name evidence="2" type="ORF">EUV02_09965</name>
</gene>
<accession>A0A4Y9EN57</accession>
<feature type="transmembrane region" description="Helical" evidence="1">
    <location>
        <begin position="12"/>
        <end position="33"/>
    </location>
</feature>
<evidence type="ECO:0000313" key="3">
    <source>
        <dbReference type="Proteomes" id="UP000297737"/>
    </source>
</evidence>
<proteinExistence type="predicted"/>
<evidence type="ECO:0000313" key="2">
    <source>
        <dbReference type="EMBL" id="TFU03482.1"/>
    </source>
</evidence>
<keyword evidence="1" id="KW-0472">Membrane</keyword>
<comment type="caution">
    <text evidence="2">The sequence shown here is derived from an EMBL/GenBank/DDBJ whole genome shotgun (WGS) entry which is preliminary data.</text>
</comment>
<evidence type="ECO:0000256" key="1">
    <source>
        <dbReference type="SAM" id="Phobius"/>
    </source>
</evidence>
<sequence length="72" mass="7832">MTEPDPFKAKLYQLMLLRLAGIAVAFAGLVWAATDRFGAPSPVGGALVIAVGLVGSLVLARWLRLRWLKERL</sequence>
<dbReference type="EMBL" id="SIHO01000002">
    <property type="protein sequence ID" value="TFU03482.1"/>
    <property type="molecule type" value="Genomic_DNA"/>
</dbReference>
<dbReference type="RefSeq" id="WP_135246074.1">
    <property type="nucleotide sequence ID" value="NZ_SIHO01000002.1"/>
</dbReference>
<organism evidence="2 3">
    <name type="scientific">Glacieibacterium arshaanense</name>
    <dbReference type="NCBI Taxonomy" id="2511025"/>
    <lineage>
        <taxon>Bacteria</taxon>
        <taxon>Pseudomonadati</taxon>
        <taxon>Pseudomonadota</taxon>
        <taxon>Alphaproteobacteria</taxon>
        <taxon>Sphingomonadales</taxon>
        <taxon>Sphingosinicellaceae</taxon>
        <taxon>Glacieibacterium</taxon>
    </lineage>
</organism>